<evidence type="ECO:0000256" key="5">
    <source>
        <dbReference type="ARBA" id="ARBA00022840"/>
    </source>
</evidence>
<keyword evidence="4 6" id="KW-0547">Nucleotide-binding</keyword>
<dbReference type="InterPro" id="IPR002736">
    <property type="entry name" value="CitG"/>
</dbReference>
<evidence type="ECO:0000313" key="7">
    <source>
        <dbReference type="EMBL" id="CEK28041.1"/>
    </source>
</evidence>
<name>A0A0A8VK98_YERRU</name>
<reference evidence="7" key="1">
    <citation type="journal article" date="2015" name="Genome Announc.">
        <title>Complete Genome Sequence of Yersinia ruckeri Strain CSF007-82, Etiologic Agent of Red Mouth Disease in Salmonid Fish.</title>
        <authorList>
            <person name="Nelson M.C."/>
            <person name="LaPatra S.E."/>
            <person name="Welch T.J."/>
            <person name="Graf J."/>
        </authorList>
    </citation>
    <scope>NUCLEOTIDE SEQUENCE</scope>
    <source>
        <strain evidence="7">CSF007-82</strain>
    </source>
</reference>
<dbReference type="RefSeq" id="WP_040155111.1">
    <property type="nucleotide sequence ID" value="NZ_CCYO01000032.1"/>
</dbReference>
<dbReference type="AlphaFoldDB" id="A0A0A8VK98"/>
<dbReference type="NCBIfam" id="TIGR03125">
    <property type="entry name" value="citrate_citG"/>
    <property type="match status" value="1"/>
</dbReference>
<keyword evidence="3 6" id="KW-0808">Transferase</keyword>
<protein>
    <recommendedName>
        <fullName evidence="6">Probable 2-(5''-triphosphoribosyl)-3'-dephosphocoenzyme-A synthase</fullName>
        <shortName evidence="6">2-(5''-triphosphoribosyl)-3'-dephospho-CoA synthase</shortName>
        <ecNumber evidence="6">2.4.2.52</ecNumber>
    </recommendedName>
</protein>
<dbReference type="GO" id="GO:0051191">
    <property type="term" value="P:prosthetic group biosynthetic process"/>
    <property type="evidence" value="ECO:0007669"/>
    <property type="project" value="TreeGrafter"/>
</dbReference>
<evidence type="ECO:0000313" key="8">
    <source>
        <dbReference type="EMBL" id="SUQ37249.1"/>
    </source>
</evidence>
<reference evidence="8 9" key="2">
    <citation type="submission" date="2018-06" db="EMBL/GenBank/DDBJ databases">
        <authorList>
            <consortium name="Pathogen Informatics"/>
            <person name="Doyle S."/>
        </authorList>
    </citation>
    <scope>NUCLEOTIDE SEQUENCE [LARGE SCALE GENOMIC DNA]</scope>
    <source>
        <strain evidence="8 9">NCTC10476</strain>
    </source>
</reference>
<sequence length="309" mass="33658">MPLLPRHNPSLAVAQVQGYAEMAYFALLAEVNLTPKPGLVDRFNTGAHRDMNLNDFYRSADAIAPWFPRFIEQGIANRHLDGEAALCALRPLGLACENAMFAATNGVNTHKGSIFSLGLLCCAIGRLLATGVDISAEVVCQEVALLCRGLTERELRRKNLQQTAGQRLFAHHGLTGARGEAESGFSTVLTHGLPVYRRRLHLGADQECALLETLLHLMAVNGDTNVVSRGGMAGLFWLQRKATEVLTHGGINTPWDKAQVRLFDTQCIARNLSPGGSADLLILTWFLAHFPNQPPYKHNNNNATGVSLC</sequence>
<comment type="catalytic activity">
    <reaction evidence="1 6">
        <text>3'-dephospho-CoA + ATP = 2'-(5''-triphospho-alpha-D-ribosyl)-3'-dephospho-CoA + adenine</text>
        <dbReference type="Rhea" id="RHEA:15117"/>
        <dbReference type="ChEBI" id="CHEBI:16708"/>
        <dbReference type="ChEBI" id="CHEBI:30616"/>
        <dbReference type="ChEBI" id="CHEBI:57328"/>
        <dbReference type="ChEBI" id="CHEBI:61378"/>
        <dbReference type="EC" id="2.4.2.52"/>
    </reaction>
</comment>
<dbReference type="Gene3D" id="1.10.4200.10">
    <property type="entry name" value="Triphosphoribosyl-dephospho-CoA protein"/>
    <property type="match status" value="1"/>
</dbReference>
<evidence type="ECO:0000256" key="1">
    <source>
        <dbReference type="ARBA" id="ARBA00001210"/>
    </source>
</evidence>
<dbReference type="PANTHER" id="PTHR30201">
    <property type="entry name" value="TRIPHOSPHORIBOSYL-DEPHOSPHO-COA SYNTHASE"/>
    <property type="match status" value="1"/>
</dbReference>
<keyword evidence="7" id="KW-0328">Glycosyltransferase</keyword>
<dbReference type="GeneID" id="66879967"/>
<proteinExistence type="inferred from homology"/>
<dbReference type="STRING" id="29486.UGYR_03980"/>
<evidence type="ECO:0000256" key="3">
    <source>
        <dbReference type="ARBA" id="ARBA00022679"/>
    </source>
</evidence>
<dbReference type="EMBL" id="UHJG01000002">
    <property type="protein sequence ID" value="SUQ37249.1"/>
    <property type="molecule type" value="Genomic_DNA"/>
</dbReference>
<dbReference type="Pfam" id="PF01874">
    <property type="entry name" value="CitG"/>
    <property type="match status" value="1"/>
</dbReference>
<dbReference type="GO" id="GO:0016757">
    <property type="term" value="F:glycosyltransferase activity"/>
    <property type="evidence" value="ECO:0007669"/>
    <property type="project" value="UniProtKB-KW"/>
</dbReference>
<gene>
    <name evidence="6" type="primary">citG</name>
    <name evidence="7" type="ORF">CSF007_11490</name>
    <name evidence="8" type="ORF">NCTC10476_03370</name>
</gene>
<evidence type="ECO:0000256" key="4">
    <source>
        <dbReference type="ARBA" id="ARBA00022741"/>
    </source>
</evidence>
<evidence type="ECO:0000256" key="6">
    <source>
        <dbReference type="HAMAP-Rule" id="MF_00397"/>
    </source>
</evidence>
<dbReference type="EMBL" id="LN681231">
    <property type="protein sequence ID" value="CEK28041.1"/>
    <property type="molecule type" value="Genomic_DNA"/>
</dbReference>
<keyword evidence="9" id="KW-1185">Reference proteome</keyword>
<dbReference type="PANTHER" id="PTHR30201:SF2">
    <property type="entry name" value="2-(5''-TRIPHOSPHORIBOSYL)-3'-DEPHOSPHOCOENZYME-A SYNTHASE"/>
    <property type="match status" value="1"/>
</dbReference>
<dbReference type="Proteomes" id="UP000255169">
    <property type="component" value="Unassembled WGS sequence"/>
</dbReference>
<dbReference type="InterPro" id="IPR017551">
    <property type="entry name" value="TriPribosyl-deP-CoA_syn_CitG"/>
</dbReference>
<evidence type="ECO:0000256" key="2">
    <source>
        <dbReference type="ARBA" id="ARBA00006812"/>
    </source>
</evidence>
<dbReference type="FunFam" id="1.10.4200.10:FF:000001">
    <property type="entry name" value="Triphosphoribosyl-dephospho-CoA synthase CitG"/>
    <property type="match status" value="1"/>
</dbReference>
<evidence type="ECO:0000313" key="9">
    <source>
        <dbReference type="Proteomes" id="UP000255169"/>
    </source>
</evidence>
<comment type="similarity">
    <text evidence="2 6">Belongs to the CitG/MdcB family.</text>
</comment>
<dbReference type="GO" id="GO:0046917">
    <property type="term" value="F:triphosphoribosyl-dephospho-CoA synthase activity"/>
    <property type="evidence" value="ECO:0007669"/>
    <property type="project" value="UniProtKB-UniRule"/>
</dbReference>
<dbReference type="EC" id="2.4.2.52" evidence="6"/>
<keyword evidence="5 6" id="KW-0067">ATP-binding</keyword>
<dbReference type="GO" id="GO:0005524">
    <property type="term" value="F:ATP binding"/>
    <property type="evidence" value="ECO:0007669"/>
    <property type="project" value="UniProtKB-KW"/>
</dbReference>
<accession>A0A0A8VK98</accession>
<dbReference type="HAMAP" id="MF_00397">
    <property type="entry name" value="CitG"/>
    <property type="match status" value="1"/>
</dbReference>
<organism evidence="7">
    <name type="scientific">Yersinia ruckeri</name>
    <dbReference type="NCBI Taxonomy" id="29486"/>
    <lineage>
        <taxon>Bacteria</taxon>
        <taxon>Pseudomonadati</taxon>
        <taxon>Pseudomonadota</taxon>
        <taxon>Gammaproteobacteria</taxon>
        <taxon>Enterobacterales</taxon>
        <taxon>Yersiniaceae</taxon>
        <taxon>Yersinia</taxon>
    </lineage>
</organism>